<organism evidence="2 3">
    <name type="scientific">Helianthus annuus</name>
    <name type="common">Common sunflower</name>
    <dbReference type="NCBI Taxonomy" id="4232"/>
    <lineage>
        <taxon>Eukaryota</taxon>
        <taxon>Viridiplantae</taxon>
        <taxon>Streptophyta</taxon>
        <taxon>Embryophyta</taxon>
        <taxon>Tracheophyta</taxon>
        <taxon>Spermatophyta</taxon>
        <taxon>Magnoliopsida</taxon>
        <taxon>eudicotyledons</taxon>
        <taxon>Gunneridae</taxon>
        <taxon>Pentapetalae</taxon>
        <taxon>asterids</taxon>
        <taxon>campanulids</taxon>
        <taxon>Asterales</taxon>
        <taxon>Asteraceae</taxon>
        <taxon>Asteroideae</taxon>
        <taxon>Heliantheae alliance</taxon>
        <taxon>Heliantheae</taxon>
        <taxon>Helianthus</taxon>
    </lineage>
</organism>
<reference evidence="2" key="2">
    <citation type="submission" date="2020-06" db="EMBL/GenBank/DDBJ databases">
        <title>Helianthus annuus Genome sequencing and assembly Release 2.</title>
        <authorList>
            <person name="Gouzy J."/>
            <person name="Langlade N."/>
            <person name="Munos S."/>
        </authorList>
    </citation>
    <scope>NUCLEOTIDE SEQUENCE</scope>
    <source>
        <tissue evidence="2">Leaves</tissue>
    </source>
</reference>
<proteinExistence type="predicted"/>
<evidence type="ECO:0000256" key="1">
    <source>
        <dbReference type="SAM" id="MobiDB-lite"/>
    </source>
</evidence>
<protein>
    <submittedName>
        <fullName evidence="2">Uncharacterized protein</fullName>
    </submittedName>
</protein>
<feature type="region of interest" description="Disordered" evidence="1">
    <location>
        <begin position="404"/>
        <end position="431"/>
    </location>
</feature>
<dbReference type="EMBL" id="MNCJ02000323">
    <property type="protein sequence ID" value="KAF5794604.1"/>
    <property type="molecule type" value="Genomic_DNA"/>
</dbReference>
<dbReference type="AlphaFoldDB" id="A0A9K3ICY3"/>
<sequence length="431" mass="47093">MILRLFQSQLGYRANDKWLQLLYPRFLTLVFRHLLPNLPFGDHLPAYTLTPMHRHIFKDCRSPKEIVHATVLSVVHPLHGAMVQEDGYNPESDQTWIDIRNGVAQLFDADVDVVVPQQPKVVVQPQVDLQQPPPIVNEPVIEGSVVGVRVAEDVSISQPMDVVPSSSEMVDMVTSDRFDMVLEQTFASIGTSAPIGLAETDPVIIALDAALETGPSSKILDKGKGVVVEIVEDTFDDTLTREEYFELVRKDMLNKISQSDKEKLDLFRATVASLDPSSGCGLRLASWNKELNNLSSDTAIAVSFSLPARYYKRRKVIRSSSSSIQTSSSLLVVTASIPVESTCVASSIADLPLVSSSPILSAPLFSSLHTSISSSNMFAVSESASLPPLPSDYFSRPQVIQRPSGPRMIMSTSETGATSSSYGPSTSFVRL</sequence>
<dbReference type="Proteomes" id="UP000215914">
    <property type="component" value="Unassembled WGS sequence"/>
</dbReference>
<accession>A0A9K3ICY3</accession>
<feature type="compositionally biased region" description="Polar residues" evidence="1">
    <location>
        <begin position="410"/>
        <end position="431"/>
    </location>
</feature>
<name>A0A9K3ICY3_HELAN</name>
<keyword evidence="3" id="KW-1185">Reference proteome</keyword>
<evidence type="ECO:0000313" key="2">
    <source>
        <dbReference type="EMBL" id="KAF5794604.1"/>
    </source>
</evidence>
<reference evidence="2" key="1">
    <citation type="journal article" date="2017" name="Nature">
        <title>The sunflower genome provides insights into oil metabolism, flowering and Asterid evolution.</title>
        <authorList>
            <person name="Badouin H."/>
            <person name="Gouzy J."/>
            <person name="Grassa C.J."/>
            <person name="Murat F."/>
            <person name="Staton S.E."/>
            <person name="Cottret L."/>
            <person name="Lelandais-Briere C."/>
            <person name="Owens G.L."/>
            <person name="Carrere S."/>
            <person name="Mayjonade B."/>
            <person name="Legrand L."/>
            <person name="Gill N."/>
            <person name="Kane N.C."/>
            <person name="Bowers J.E."/>
            <person name="Hubner S."/>
            <person name="Bellec A."/>
            <person name="Berard A."/>
            <person name="Berges H."/>
            <person name="Blanchet N."/>
            <person name="Boniface M.C."/>
            <person name="Brunel D."/>
            <person name="Catrice O."/>
            <person name="Chaidir N."/>
            <person name="Claudel C."/>
            <person name="Donnadieu C."/>
            <person name="Faraut T."/>
            <person name="Fievet G."/>
            <person name="Helmstetter N."/>
            <person name="King M."/>
            <person name="Knapp S.J."/>
            <person name="Lai Z."/>
            <person name="Le Paslier M.C."/>
            <person name="Lippi Y."/>
            <person name="Lorenzon L."/>
            <person name="Mandel J.R."/>
            <person name="Marage G."/>
            <person name="Marchand G."/>
            <person name="Marquand E."/>
            <person name="Bret-Mestries E."/>
            <person name="Morien E."/>
            <person name="Nambeesan S."/>
            <person name="Nguyen T."/>
            <person name="Pegot-Espagnet P."/>
            <person name="Pouilly N."/>
            <person name="Raftis F."/>
            <person name="Sallet E."/>
            <person name="Schiex T."/>
            <person name="Thomas J."/>
            <person name="Vandecasteele C."/>
            <person name="Vares D."/>
            <person name="Vear F."/>
            <person name="Vautrin S."/>
            <person name="Crespi M."/>
            <person name="Mangin B."/>
            <person name="Burke J.M."/>
            <person name="Salse J."/>
            <person name="Munos S."/>
            <person name="Vincourt P."/>
            <person name="Rieseberg L.H."/>
            <person name="Langlade N.B."/>
        </authorList>
    </citation>
    <scope>NUCLEOTIDE SEQUENCE</scope>
    <source>
        <tissue evidence="2">Leaves</tissue>
    </source>
</reference>
<evidence type="ECO:0000313" key="3">
    <source>
        <dbReference type="Proteomes" id="UP000215914"/>
    </source>
</evidence>
<gene>
    <name evidence="2" type="ORF">HanXRQr2_Chr08g0329971</name>
</gene>
<comment type="caution">
    <text evidence="2">The sequence shown here is derived from an EMBL/GenBank/DDBJ whole genome shotgun (WGS) entry which is preliminary data.</text>
</comment>
<dbReference type="Gramene" id="mRNA:HanXRQr2_Chr08g0329971">
    <property type="protein sequence ID" value="CDS:HanXRQr2_Chr08g0329971.1"/>
    <property type="gene ID" value="HanXRQr2_Chr08g0329971"/>
</dbReference>